<accession>G7K1K3</accession>
<sequence length="197" mass="22361">MGGYRIQLVAIAIVSFMLLLPNTQGWGEEGHFTVYNLTESLLFLSHFIGDIHQPLHCGFLSDKGGNTINVQWFTTKQNLHRVWDDSIIEIELERFYDSNLGEFIDAIQNNITKVWGDQVEEWENCSSDDIACPITYAYESSQDCCKWAYKDGAEGSTLEGPKATQVISIGLGRTMERKRNSEHLKKTAPEAKLLLKR</sequence>
<dbReference type="PANTHER" id="PTHR33146:SF20">
    <property type="entry name" value="ASPERGILLUS NUCLEASE S1"/>
    <property type="match status" value="1"/>
</dbReference>
<keyword evidence="13" id="KW-1185">Reference proteome</keyword>
<evidence type="ECO:0000256" key="9">
    <source>
        <dbReference type="ARBA" id="ARBA00023180"/>
    </source>
</evidence>
<reference evidence="11 13" key="1">
    <citation type="journal article" date="2011" name="Nature">
        <title>The Medicago genome provides insight into the evolution of rhizobial symbioses.</title>
        <authorList>
            <person name="Young N.D."/>
            <person name="Debelle F."/>
            <person name="Oldroyd G.E."/>
            <person name="Geurts R."/>
            <person name="Cannon S.B."/>
            <person name="Udvardi M.K."/>
            <person name="Benedito V.A."/>
            <person name="Mayer K.F."/>
            <person name="Gouzy J."/>
            <person name="Schoof H."/>
            <person name="Van de Peer Y."/>
            <person name="Proost S."/>
            <person name="Cook D.R."/>
            <person name="Meyers B.C."/>
            <person name="Spannagl M."/>
            <person name="Cheung F."/>
            <person name="De Mita S."/>
            <person name="Krishnakumar V."/>
            <person name="Gundlach H."/>
            <person name="Zhou S."/>
            <person name="Mudge J."/>
            <person name="Bharti A.K."/>
            <person name="Murray J.D."/>
            <person name="Naoumkina M.A."/>
            <person name="Rosen B."/>
            <person name="Silverstein K.A."/>
            <person name="Tang H."/>
            <person name="Rombauts S."/>
            <person name="Zhao P.X."/>
            <person name="Zhou P."/>
            <person name="Barbe V."/>
            <person name="Bardou P."/>
            <person name="Bechner M."/>
            <person name="Bellec A."/>
            <person name="Berger A."/>
            <person name="Berges H."/>
            <person name="Bidwell S."/>
            <person name="Bisseling T."/>
            <person name="Choisne N."/>
            <person name="Couloux A."/>
            <person name="Denny R."/>
            <person name="Deshpande S."/>
            <person name="Dai X."/>
            <person name="Doyle J.J."/>
            <person name="Dudez A.M."/>
            <person name="Farmer A.D."/>
            <person name="Fouteau S."/>
            <person name="Franken C."/>
            <person name="Gibelin C."/>
            <person name="Gish J."/>
            <person name="Goldstein S."/>
            <person name="Gonzalez A.J."/>
            <person name="Green P.J."/>
            <person name="Hallab A."/>
            <person name="Hartog M."/>
            <person name="Hua A."/>
            <person name="Humphray S.J."/>
            <person name="Jeong D.H."/>
            <person name="Jing Y."/>
            <person name="Jocker A."/>
            <person name="Kenton S.M."/>
            <person name="Kim D.J."/>
            <person name="Klee K."/>
            <person name="Lai H."/>
            <person name="Lang C."/>
            <person name="Lin S."/>
            <person name="Macmil S.L."/>
            <person name="Magdelenat G."/>
            <person name="Matthews L."/>
            <person name="McCorrison J."/>
            <person name="Monaghan E.L."/>
            <person name="Mun J.H."/>
            <person name="Najar F.Z."/>
            <person name="Nicholson C."/>
            <person name="Noirot C."/>
            <person name="O'Bleness M."/>
            <person name="Paule C.R."/>
            <person name="Poulain J."/>
            <person name="Prion F."/>
            <person name="Qin B."/>
            <person name="Qu C."/>
            <person name="Retzel E.F."/>
            <person name="Riddle C."/>
            <person name="Sallet E."/>
            <person name="Samain S."/>
            <person name="Samson N."/>
            <person name="Sanders I."/>
            <person name="Saurat O."/>
            <person name="Scarpelli C."/>
            <person name="Schiex T."/>
            <person name="Segurens B."/>
            <person name="Severin A.J."/>
            <person name="Sherrier D.J."/>
            <person name="Shi R."/>
            <person name="Sims S."/>
            <person name="Singer S.R."/>
            <person name="Sinharoy S."/>
            <person name="Sterck L."/>
            <person name="Viollet A."/>
            <person name="Wang B.B."/>
            <person name="Wang K."/>
            <person name="Wang M."/>
            <person name="Wang X."/>
            <person name="Warfsmann J."/>
            <person name="Weissenbach J."/>
            <person name="White D.D."/>
            <person name="White J.D."/>
            <person name="Wiley G.B."/>
            <person name="Wincker P."/>
            <person name="Xing Y."/>
            <person name="Yang L."/>
            <person name="Yao Z."/>
            <person name="Ying F."/>
            <person name="Zhai J."/>
            <person name="Zhou L."/>
            <person name="Zuber A."/>
            <person name="Denarie J."/>
            <person name="Dixon R.A."/>
            <person name="May G.D."/>
            <person name="Schwartz D.C."/>
            <person name="Rogers J."/>
            <person name="Quetier F."/>
            <person name="Town C.D."/>
            <person name="Roe B.A."/>
        </authorList>
    </citation>
    <scope>NUCLEOTIDE SEQUENCE [LARGE SCALE GENOMIC DNA]</scope>
    <source>
        <strain evidence="11">A17</strain>
        <strain evidence="12 13">cv. Jemalong A17</strain>
    </source>
</reference>
<keyword evidence="4" id="KW-0540">Nuclease</keyword>
<comment type="catalytic activity">
    <reaction evidence="1">
        <text>Endonucleolytic cleavage to 5'-phosphomononucleotide and 5'-phosphooligonucleotide end-products.</text>
        <dbReference type="EC" id="3.1.30.1"/>
    </reaction>
</comment>
<feature type="signal peptide" evidence="10">
    <location>
        <begin position="1"/>
        <end position="25"/>
    </location>
</feature>
<comment type="similarity">
    <text evidence="2">Belongs to the nuclease type I family.</text>
</comment>
<keyword evidence="9" id="KW-0325">Glycoprotein</keyword>
<dbReference type="GO" id="GO:0004519">
    <property type="term" value="F:endonuclease activity"/>
    <property type="evidence" value="ECO:0000318"/>
    <property type="project" value="GO_Central"/>
</dbReference>
<dbReference type="HOGENOM" id="CLU_1386030_0_0_1"/>
<dbReference type="EnsemblPlants" id="AES97597">
    <property type="protein sequence ID" value="AES97597"/>
    <property type="gene ID" value="MTR_5g056560"/>
</dbReference>
<evidence type="ECO:0000256" key="10">
    <source>
        <dbReference type="SAM" id="SignalP"/>
    </source>
</evidence>
<dbReference type="EMBL" id="CM001221">
    <property type="protein sequence ID" value="AES97597.1"/>
    <property type="molecule type" value="Genomic_DNA"/>
</dbReference>
<gene>
    <name evidence="11" type="ordered locus">MTR_5g056560</name>
</gene>
<dbReference type="eggNOG" id="ENOG502QRXU">
    <property type="taxonomic scope" value="Eukaryota"/>
</dbReference>
<dbReference type="PaxDb" id="3880-AES97597"/>
<evidence type="ECO:0000256" key="6">
    <source>
        <dbReference type="ARBA" id="ARBA00022759"/>
    </source>
</evidence>
<dbReference type="InterPro" id="IPR003154">
    <property type="entry name" value="S1/P1nuclease"/>
</dbReference>
<keyword evidence="10" id="KW-0732">Signal</keyword>
<name>G7K1K3_MEDTR</name>
<dbReference type="GO" id="GO:0000014">
    <property type="term" value="F:single-stranded DNA endodeoxyribonuclease activity"/>
    <property type="evidence" value="ECO:0007669"/>
    <property type="project" value="UniProtKB-ARBA"/>
</dbReference>
<evidence type="ECO:0000313" key="13">
    <source>
        <dbReference type="Proteomes" id="UP000002051"/>
    </source>
</evidence>
<dbReference type="STRING" id="3880.G7K1K3"/>
<dbReference type="GO" id="GO:0003676">
    <property type="term" value="F:nucleic acid binding"/>
    <property type="evidence" value="ECO:0007669"/>
    <property type="project" value="InterPro"/>
</dbReference>
<evidence type="ECO:0000256" key="3">
    <source>
        <dbReference type="ARBA" id="ARBA00012562"/>
    </source>
</evidence>
<reference evidence="11 13" key="2">
    <citation type="journal article" date="2014" name="BMC Genomics">
        <title>An improved genome release (version Mt4.0) for the model legume Medicago truncatula.</title>
        <authorList>
            <person name="Tang H."/>
            <person name="Krishnakumar V."/>
            <person name="Bidwell S."/>
            <person name="Rosen B."/>
            <person name="Chan A."/>
            <person name="Zhou S."/>
            <person name="Gentzbittel L."/>
            <person name="Childs K.L."/>
            <person name="Yandell M."/>
            <person name="Gundlach H."/>
            <person name="Mayer K.F."/>
            <person name="Schwartz D.C."/>
            <person name="Town C.D."/>
        </authorList>
    </citation>
    <scope>GENOME REANNOTATION</scope>
    <source>
        <strain evidence="12 13">cv. Jemalong A17</strain>
    </source>
</reference>
<evidence type="ECO:0000256" key="2">
    <source>
        <dbReference type="ARBA" id="ARBA00009547"/>
    </source>
</evidence>
<dbReference type="GO" id="GO:0046872">
    <property type="term" value="F:metal ion binding"/>
    <property type="evidence" value="ECO:0007669"/>
    <property type="project" value="UniProtKB-KW"/>
</dbReference>
<dbReference type="GO" id="GO:0006308">
    <property type="term" value="P:DNA catabolic process"/>
    <property type="evidence" value="ECO:0007669"/>
    <property type="project" value="InterPro"/>
</dbReference>
<keyword evidence="7" id="KW-0378">Hydrolase</keyword>
<evidence type="ECO:0000256" key="8">
    <source>
        <dbReference type="ARBA" id="ARBA00023157"/>
    </source>
</evidence>
<proteinExistence type="inferred from homology"/>
<keyword evidence="8" id="KW-1015">Disulfide bond</keyword>
<dbReference type="Proteomes" id="UP000002051">
    <property type="component" value="Chromosome 5"/>
</dbReference>
<evidence type="ECO:0000256" key="7">
    <source>
        <dbReference type="ARBA" id="ARBA00022801"/>
    </source>
</evidence>
<dbReference type="CDD" id="cd11010">
    <property type="entry name" value="S1-P1_nuclease"/>
    <property type="match status" value="1"/>
</dbReference>
<dbReference type="Pfam" id="PF02265">
    <property type="entry name" value="S1-P1_nuclease"/>
    <property type="match status" value="1"/>
</dbReference>
<organism evidence="11 13">
    <name type="scientific">Medicago truncatula</name>
    <name type="common">Barrel medic</name>
    <name type="synonym">Medicago tribuloides</name>
    <dbReference type="NCBI Taxonomy" id="3880"/>
    <lineage>
        <taxon>Eukaryota</taxon>
        <taxon>Viridiplantae</taxon>
        <taxon>Streptophyta</taxon>
        <taxon>Embryophyta</taxon>
        <taxon>Tracheophyta</taxon>
        <taxon>Spermatophyta</taxon>
        <taxon>Magnoliopsida</taxon>
        <taxon>eudicotyledons</taxon>
        <taxon>Gunneridae</taxon>
        <taxon>Pentapetalae</taxon>
        <taxon>rosids</taxon>
        <taxon>fabids</taxon>
        <taxon>Fabales</taxon>
        <taxon>Fabaceae</taxon>
        <taxon>Papilionoideae</taxon>
        <taxon>50 kb inversion clade</taxon>
        <taxon>NPAAA clade</taxon>
        <taxon>Hologalegina</taxon>
        <taxon>IRL clade</taxon>
        <taxon>Trifolieae</taxon>
        <taxon>Medicago</taxon>
    </lineage>
</organism>
<evidence type="ECO:0000256" key="4">
    <source>
        <dbReference type="ARBA" id="ARBA00022722"/>
    </source>
</evidence>
<dbReference type="InterPro" id="IPR008947">
    <property type="entry name" value="PLipase_C/P1_nuclease_dom_sf"/>
</dbReference>
<dbReference type="GO" id="GO:0004521">
    <property type="term" value="F:RNA endonuclease activity"/>
    <property type="evidence" value="ECO:0007669"/>
    <property type="project" value="UniProtKB-ARBA"/>
</dbReference>
<reference evidence="12" key="3">
    <citation type="submission" date="2015-04" db="UniProtKB">
        <authorList>
            <consortium name="EnsemblPlants"/>
        </authorList>
    </citation>
    <scope>IDENTIFICATION</scope>
    <source>
        <strain evidence="12">cv. Jemalong A17</strain>
    </source>
</reference>
<keyword evidence="5" id="KW-0479">Metal-binding</keyword>
<keyword evidence="6" id="KW-0255">Endonuclease</keyword>
<dbReference type="SUPFAM" id="SSF48537">
    <property type="entry name" value="Phospholipase C/P1 nuclease"/>
    <property type="match status" value="1"/>
</dbReference>
<evidence type="ECO:0000313" key="11">
    <source>
        <dbReference type="EMBL" id="AES97597.1"/>
    </source>
</evidence>
<evidence type="ECO:0000256" key="5">
    <source>
        <dbReference type="ARBA" id="ARBA00022723"/>
    </source>
</evidence>
<dbReference type="PANTHER" id="PTHR33146">
    <property type="entry name" value="ENDONUCLEASE 4"/>
    <property type="match status" value="1"/>
</dbReference>
<dbReference type="Gene3D" id="1.10.575.10">
    <property type="entry name" value="P1 Nuclease"/>
    <property type="match status" value="1"/>
</dbReference>
<protein>
    <recommendedName>
        <fullName evidence="3">Aspergillus nuclease S1</fullName>
        <ecNumber evidence="3">3.1.30.1</ecNumber>
    </recommendedName>
</protein>
<dbReference type="EC" id="3.1.30.1" evidence="3"/>
<evidence type="ECO:0000256" key="1">
    <source>
        <dbReference type="ARBA" id="ARBA00000245"/>
    </source>
</evidence>
<feature type="chain" id="PRO_5014573278" description="Aspergillus nuclease S1" evidence="10">
    <location>
        <begin position="26"/>
        <end position="197"/>
    </location>
</feature>
<dbReference type="AlphaFoldDB" id="G7K1K3"/>
<evidence type="ECO:0000313" key="12">
    <source>
        <dbReference type="EnsemblPlants" id="AES97597"/>
    </source>
</evidence>